<dbReference type="Proteomes" id="UP000515204">
    <property type="component" value="Unplaced"/>
</dbReference>
<evidence type="ECO:0000256" key="2">
    <source>
        <dbReference type="SAM" id="SignalP"/>
    </source>
</evidence>
<dbReference type="KEGG" id="dqu:106746502"/>
<dbReference type="OrthoDB" id="7699294at2759"/>
<organism evidence="4 5">
    <name type="scientific">Dinoponera quadriceps</name>
    <name type="common">South American ant</name>
    <dbReference type="NCBI Taxonomy" id="609295"/>
    <lineage>
        <taxon>Eukaryota</taxon>
        <taxon>Metazoa</taxon>
        <taxon>Ecdysozoa</taxon>
        <taxon>Arthropoda</taxon>
        <taxon>Hexapoda</taxon>
        <taxon>Insecta</taxon>
        <taxon>Pterygota</taxon>
        <taxon>Neoptera</taxon>
        <taxon>Endopterygota</taxon>
        <taxon>Hymenoptera</taxon>
        <taxon>Apocrita</taxon>
        <taxon>Aculeata</taxon>
        <taxon>Formicoidea</taxon>
        <taxon>Formicidae</taxon>
        <taxon>Ponerinae</taxon>
        <taxon>Ponerini</taxon>
        <taxon>Dinoponera</taxon>
    </lineage>
</organism>
<feature type="domain" description="Vitellogenin" evidence="3">
    <location>
        <begin position="95"/>
        <end position="303"/>
    </location>
</feature>
<dbReference type="GO" id="GO:0005319">
    <property type="term" value="F:lipid transporter activity"/>
    <property type="evidence" value="ECO:0007669"/>
    <property type="project" value="InterPro"/>
</dbReference>
<gene>
    <name evidence="5" type="primary">LOC106746502</name>
</gene>
<accession>A0A6P3XJN5</accession>
<dbReference type="InterPro" id="IPR015819">
    <property type="entry name" value="Lipid_transp_b-sht_shell"/>
</dbReference>
<proteinExistence type="predicted"/>
<dbReference type="SUPFAM" id="SSF56968">
    <property type="entry name" value="Lipovitellin-phosvitin complex, beta-sheet shell regions"/>
    <property type="match status" value="1"/>
</dbReference>
<dbReference type="AlphaFoldDB" id="A0A6P3XJN5"/>
<dbReference type="Pfam" id="PF01347">
    <property type="entry name" value="Vitellogenin_N"/>
    <property type="match status" value="1"/>
</dbReference>
<keyword evidence="4" id="KW-1185">Reference proteome</keyword>
<sequence>MLVTIIPFFLAAQVAVDDPSRQSEWAMYGGECTYEVFIISVIDNYLYASIKSDFKCRLKAEDTLSCRFQNKRIRHTYPLKNETGFVPTIRFVGGEPFEIHFNLSGVQYLVVHKTIPKWQLDMIKVIVSQLNDNFETARRYPQIIEIPARGNSTVGECEVNVTLGRTDKKHDDDDDDEEDGSGMKESEDFELGFVWMHDNFAQTNGKFRIKKIQQLKGCPQRTIYFFFRKRKDDGRSDGALYIDMIYSTNYITITKNHFMSRMEMTGVMNTAIETQGMQLKQMIDLKLRRIDLTRDSLPEIRNPTSISL</sequence>
<dbReference type="InterPro" id="IPR015816">
    <property type="entry name" value="Vitellinogen_b-sht_N"/>
</dbReference>
<dbReference type="RefSeq" id="XP_014478640.1">
    <property type="nucleotide sequence ID" value="XM_014623154.1"/>
</dbReference>
<feature type="signal peptide" evidence="2">
    <location>
        <begin position="1"/>
        <end position="16"/>
    </location>
</feature>
<evidence type="ECO:0000259" key="3">
    <source>
        <dbReference type="Pfam" id="PF01347"/>
    </source>
</evidence>
<evidence type="ECO:0000313" key="4">
    <source>
        <dbReference type="Proteomes" id="UP000515204"/>
    </source>
</evidence>
<dbReference type="InterPro" id="IPR001747">
    <property type="entry name" value="Vitellogenin_N"/>
</dbReference>
<keyword evidence="1 2" id="KW-0732">Signal</keyword>
<dbReference type="GeneID" id="106746502"/>
<evidence type="ECO:0000256" key="1">
    <source>
        <dbReference type="ARBA" id="ARBA00022729"/>
    </source>
</evidence>
<feature type="chain" id="PRO_5028415693" evidence="2">
    <location>
        <begin position="17"/>
        <end position="308"/>
    </location>
</feature>
<reference evidence="5" key="1">
    <citation type="submission" date="2025-08" db="UniProtKB">
        <authorList>
            <consortium name="RefSeq"/>
        </authorList>
    </citation>
    <scope>IDENTIFICATION</scope>
</reference>
<protein>
    <submittedName>
        <fullName evidence="5">Uncharacterized protein LOC106746502 isoform X1</fullName>
    </submittedName>
</protein>
<dbReference type="Gene3D" id="2.30.230.10">
    <property type="entry name" value="Lipovitellin, beta-sheet shell regions, chain A"/>
    <property type="match status" value="1"/>
</dbReference>
<name>A0A6P3XJN5_DINQU</name>
<evidence type="ECO:0000313" key="5">
    <source>
        <dbReference type="RefSeq" id="XP_014478640.1"/>
    </source>
</evidence>